<evidence type="ECO:0000313" key="1">
    <source>
        <dbReference type="EMBL" id="KNC70221.1"/>
    </source>
</evidence>
<gene>
    <name evidence="1" type="ORF">SARC_17254</name>
</gene>
<name>A0A0L0F0P1_9EUKA</name>
<dbReference type="AlphaFoldDB" id="A0A0L0F0P1"/>
<dbReference type="GeneID" id="25917758"/>
<reference evidence="1 2" key="1">
    <citation type="submission" date="2011-02" db="EMBL/GenBank/DDBJ databases">
        <title>The Genome Sequence of Sphaeroforma arctica JP610.</title>
        <authorList>
            <consortium name="The Broad Institute Genome Sequencing Platform"/>
            <person name="Russ C."/>
            <person name="Cuomo C."/>
            <person name="Young S.K."/>
            <person name="Zeng Q."/>
            <person name="Gargeya S."/>
            <person name="Alvarado L."/>
            <person name="Berlin A."/>
            <person name="Chapman S.B."/>
            <person name="Chen Z."/>
            <person name="Freedman E."/>
            <person name="Gellesch M."/>
            <person name="Goldberg J."/>
            <person name="Griggs A."/>
            <person name="Gujja S."/>
            <person name="Heilman E."/>
            <person name="Heiman D."/>
            <person name="Howarth C."/>
            <person name="Mehta T."/>
            <person name="Neiman D."/>
            <person name="Pearson M."/>
            <person name="Roberts A."/>
            <person name="Saif S."/>
            <person name="Shea T."/>
            <person name="Shenoy N."/>
            <person name="Sisk P."/>
            <person name="Stolte C."/>
            <person name="Sykes S."/>
            <person name="White J."/>
            <person name="Yandava C."/>
            <person name="Burger G."/>
            <person name="Gray M.W."/>
            <person name="Holland P.W.H."/>
            <person name="King N."/>
            <person name="Lang F.B.F."/>
            <person name="Roger A.J."/>
            <person name="Ruiz-Trillo I."/>
            <person name="Haas B."/>
            <person name="Nusbaum C."/>
            <person name="Birren B."/>
        </authorList>
    </citation>
    <scope>NUCLEOTIDE SEQUENCE [LARGE SCALE GENOMIC DNA]</scope>
    <source>
        <strain evidence="1 2">JP610</strain>
    </source>
</reference>
<evidence type="ECO:0000313" key="2">
    <source>
        <dbReference type="Proteomes" id="UP000054560"/>
    </source>
</evidence>
<sequence length="84" mass="9432">MKDVIKYIYFPTISEALGGVTESSNRHLGTISLALDFTYPKTDSECSFLIGLNGLKAPVRVKISRVNRFLNKQNNKDVGGWIRK</sequence>
<dbReference type="RefSeq" id="XP_014144123.1">
    <property type="nucleotide sequence ID" value="XM_014288648.1"/>
</dbReference>
<dbReference type="EMBL" id="KQ251781">
    <property type="protein sequence ID" value="KNC70221.1"/>
    <property type="molecule type" value="Genomic_DNA"/>
</dbReference>
<organism evidence="1 2">
    <name type="scientific">Sphaeroforma arctica JP610</name>
    <dbReference type="NCBI Taxonomy" id="667725"/>
    <lineage>
        <taxon>Eukaryota</taxon>
        <taxon>Ichthyosporea</taxon>
        <taxon>Ichthyophonida</taxon>
        <taxon>Sphaeroforma</taxon>
    </lineage>
</organism>
<accession>A0A0L0F0P1</accession>
<proteinExistence type="predicted"/>
<protein>
    <submittedName>
        <fullName evidence="1">Uncharacterized protein</fullName>
    </submittedName>
</protein>
<dbReference type="Proteomes" id="UP000054560">
    <property type="component" value="Unassembled WGS sequence"/>
</dbReference>
<keyword evidence="2" id="KW-1185">Reference proteome</keyword>